<gene>
    <name evidence="1" type="ORF">QVD17_13165</name>
</gene>
<dbReference type="InterPro" id="IPR008480">
    <property type="entry name" value="DUF761_pln"/>
</dbReference>
<dbReference type="EMBL" id="JAUHHV010000003">
    <property type="protein sequence ID" value="KAK1430442.1"/>
    <property type="molecule type" value="Genomic_DNA"/>
</dbReference>
<dbReference type="Pfam" id="PF05553">
    <property type="entry name" value="DUF761"/>
    <property type="match status" value="1"/>
</dbReference>
<proteinExistence type="predicted"/>
<accession>A0AAD8P399</accession>
<sequence length="188" mass="22004">MSFKFKSIKKLVRARDACRSFTEIIRSKLNISKVRKVIKDVTVFFVSSRQNLRFRLMKQRSTISHQYYILQEGSPAIYIGQRYAQKSSQPSREPTIIKDKEPQVGSTGTSTSRINLKPIVAMNHDSLLRERKKDENKNKNKNKGWLHTRDIRGIDERAADFISKVREDMKLQREQSIVEFQEMLARSV</sequence>
<keyword evidence="2" id="KW-1185">Reference proteome</keyword>
<name>A0AAD8P399_TARER</name>
<reference evidence="1" key="1">
    <citation type="journal article" date="2023" name="bioRxiv">
        <title>Improved chromosome-level genome assembly for marigold (Tagetes erecta).</title>
        <authorList>
            <person name="Jiang F."/>
            <person name="Yuan L."/>
            <person name="Wang S."/>
            <person name="Wang H."/>
            <person name="Xu D."/>
            <person name="Wang A."/>
            <person name="Fan W."/>
        </authorList>
    </citation>
    <scope>NUCLEOTIDE SEQUENCE</scope>
    <source>
        <strain evidence="1">WSJ</strain>
        <tissue evidence="1">Leaf</tissue>
    </source>
</reference>
<evidence type="ECO:0000313" key="2">
    <source>
        <dbReference type="Proteomes" id="UP001229421"/>
    </source>
</evidence>
<dbReference type="Proteomes" id="UP001229421">
    <property type="component" value="Unassembled WGS sequence"/>
</dbReference>
<dbReference type="AlphaFoldDB" id="A0AAD8P399"/>
<comment type="caution">
    <text evidence="1">The sequence shown here is derived from an EMBL/GenBank/DDBJ whole genome shotgun (WGS) entry which is preliminary data.</text>
</comment>
<protein>
    <submittedName>
        <fullName evidence="1">Uncharacterized protein</fullName>
    </submittedName>
</protein>
<organism evidence="1 2">
    <name type="scientific">Tagetes erecta</name>
    <name type="common">African marigold</name>
    <dbReference type="NCBI Taxonomy" id="13708"/>
    <lineage>
        <taxon>Eukaryota</taxon>
        <taxon>Viridiplantae</taxon>
        <taxon>Streptophyta</taxon>
        <taxon>Embryophyta</taxon>
        <taxon>Tracheophyta</taxon>
        <taxon>Spermatophyta</taxon>
        <taxon>Magnoliopsida</taxon>
        <taxon>eudicotyledons</taxon>
        <taxon>Gunneridae</taxon>
        <taxon>Pentapetalae</taxon>
        <taxon>asterids</taxon>
        <taxon>campanulids</taxon>
        <taxon>Asterales</taxon>
        <taxon>Asteraceae</taxon>
        <taxon>Asteroideae</taxon>
        <taxon>Heliantheae alliance</taxon>
        <taxon>Tageteae</taxon>
        <taxon>Tagetes</taxon>
    </lineage>
</organism>
<evidence type="ECO:0000313" key="1">
    <source>
        <dbReference type="EMBL" id="KAK1430442.1"/>
    </source>
</evidence>